<dbReference type="InterPro" id="IPR036388">
    <property type="entry name" value="WH-like_DNA-bd_sf"/>
</dbReference>
<feature type="domain" description="HTH iclR-type" evidence="4">
    <location>
        <begin position="14"/>
        <end position="75"/>
    </location>
</feature>
<dbReference type="EMBL" id="BAABHO010000048">
    <property type="protein sequence ID" value="GAA4804582.1"/>
    <property type="molecule type" value="Genomic_DNA"/>
</dbReference>
<evidence type="ECO:0000259" key="5">
    <source>
        <dbReference type="PROSITE" id="PS51078"/>
    </source>
</evidence>
<name>A0ABP9C3Q9_9PSEU</name>
<dbReference type="PANTHER" id="PTHR30136:SF24">
    <property type="entry name" value="HTH-TYPE TRANSCRIPTIONAL REPRESSOR ALLR"/>
    <property type="match status" value="1"/>
</dbReference>
<evidence type="ECO:0000313" key="6">
    <source>
        <dbReference type="EMBL" id="GAA4804582.1"/>
    </source>
</evidence>
<dbReference type="Pfam" id="PF01614">
    <property type="entry name" value="IclR_C"/>
    <property type="match status" value="1"/>
</dbReference>
<dbReference type="Gene3D" id="1.10.10.10">
    <property type="entry name" value="Winged helix-like DNA-binding domain superfamily/Winged helix DNA-binding domain"/>
    <property type="match status" value="1"/>
</dbReference>
<accession>A0ABP9C3Q9</accession>
<dbReference type="SMART" id="SM00346">
    <property type="entry name" value="HTH_ICLR"/>
    <property type="match status" value="1"/>
</dbReference>
<keyword evidence="1" id="KW-0805">Transcription regulation</keyword>
<comment type="caution">
    <text evidence="6">The sequence shown here is derived from an EMBL/GenBank/DDBJ whole genome shotgun (WGS) entry which is preliminary data.</text>
</comment>
<dbReference type="Gene3D" id="3.30.450.40">
    <property type="match status" value="1"/>
</dbReference>
<dbReference type="InterPro" id="IPR050707">
    <property type="entry name" value="HTH_MetabolicPath_Reg"/>
</dbReference>
<dbReference type="SUPFAM" id="SSF55781">
    <property type="entry name" value="GAF domain-like"/>
    <property type="match status" value="1"/>
</dbReference>
<keyword evidence="7" id="KW-1185">Reference proteome</keyword>
<reference evidence="7" key="1">
    <citation type="journal article" date="2019" name="Int. J. Syst. Evol. Microbiol.">
        <title>The Global Catalogue of Microorganisms (GCM) 10K type strain sequencing project: providing services to taxonomists for standard genome sequencing and annotation.</title>
        <authorList>
            <consortium name="The Broad Institute Genomics Platform"/>
            <consortium name="The Broad Institute Genome Sequencing Center for Infectious Disease"/>
            <person name="Wu L."/>
            <person name="Ma J."/>
        </authorList>
    </citation>
    <scope>NUCLEOTIDE SEQUENCE [LARGE SCALE GENOMIC DNA]</scope>
    <source>
        <strain evidence="7">JCM 17979</strain>
    </source>
</reference>
<sequence>MTSSEGRPPAADPTSVLARASTLLGAFRPGDASLRLAEIHRRTGMPKPTAHRLLGQLVALGLVDRDDGGGYRLGMRLFELGQLVPGQHGIEDRVAPVLSGLHAATGLTVHLAVLDRTEVVYLHKVSAPGAPPLASRVGGRLPAHPTAVGKAVLAHSPAPLTRAVLDGGLRRLSPRTVVAPTLFLGQLDAVREHGYAREDEESAVGVSCVAAPIFDRGRRAVAAVSVTARTHDVRSTASVHAVRQAAAEATRLLRAA</sequence>
<organism evidence="6 7">
    <name type="scientific">Actinomycetospora chlora</name>
    <dbReference type="NCBI Taxonomy" id="663608"/>
    <lineage>
        <taxon>Bacteria</taxon>
        <taxon>Bacillati</taxon>
        <taxon>Actinomycetota</taxon>
        <taxon>Actinomycetes</taxon>
        <taxon>Pseudonocardiales</taxon>
        <taxon>Pseudonocardiaceae</taxon>
        <taxon>Actinomycetospora</taxon>
    </lineage>
</organism>
<dbReference type="PANTHER" id="PTHR30136">
    <property type="entry name" value="HELIX-TURN-HELIX TRANSCRIPTIONAL REGULATOR, ICLR FAMILY"/>
    <property type="match status" value="1"/>
</dbReference>
<dbReference type="RefSeq" id="WP_345421402.1">
    <property type="nucleotide sequence ID" value="NZ_BAABHO010000048.1"/>
</dbReference>
<evidence type="ECO:0000256" key="1">
    <source>
        <dbReference type="ARBA" id="ARBA00023015"/>
    </source>
</evidence>
<dbReference type="Pfam" id="PF09339">
    <property type="entry name" value="HTH_IclR"/>
    <property type="match status" value="1"/>
</dbReference>
<keyword evidence="3" id="KW-0804">Transcription</keyword>
<gene>
    <name evidence="6" type="ORF">GCM10023200_47420</name>
</gene>
<dbReference type="InterPro" id="IPR014757">
    <property type="entry name" value="Tscrpt_reg_IclR_C"/>
</dbReference>
<feature type="domain" description="IclR-ED" evidence="5">
    <location>
        <begin position="76"/>
        <end position="256"/>
    </location>
</feature>
<evidence type="ECO:0000259" key="4">
    <source>
        <dbReference type="PROSITE" id="PS51077"/>
    </source>
</evidence>
<keyword evidence="2" id="KW-0238">DNA-binding</keyword>
<dbReference type="SUPFAM" id="SSF46785">
    <property type="entry name" value="Winged helix' DNA-binding domain"/>
    <property type="match status" value="1"/>
</dbReference>
<dbReference type="PROSITE" id="PS51078">
    <property type="entry name" value="ICLR_ED"/>
    <property type="match status" value="1"/>
</dbReference>
<evidence type="ECO:0000256" key="3">
    <source>
        <dbReference type="ARBA" id="ARBA00023163"/>
    </source>
</evidence>
<dbReference type="InterPro" id="IPR036390">
    <property type="entry name" value="WH_DNA-bd_sf"/>
</dbReference>
<dbReference type="InterPro" id="IPR005471">
    <property type="entry name" value="Tscrpt_reg_IclR_N"/>
</dbReference>
<evidence type="ECO:0000313" key="7">
    <source>
        <dbReference type="Proteomes" id="UP001500928"/>
    </source>
</evidence>
<proteinExistence type="predicted"/>
<protein>
    <submittedName>
        <fullName evidence="6">IclR family transcriptional regulator</fullName>
    </submittedName>
</protein>
<dbReference type="PROSITE" id="PS51077">
    <property type="entry name" value="HTH_ICLR"/>
    <property type="match status" value="1"/>
</dbReference>
<evidence type="ECO:0000256" key="2">
    <source>
        <dbReference type="ARBA" id="ARBA00023125"/>
    </source>
</evidence>
<dbReference type="Proteomes" id="UP001500928">
    <property type="component" value="Unassembled WGS sequence"/>
</dbReference>
<dbReference type="InterPro" id="IPR029016">
    <property type="entry name" value="GAF-like_dom_sf"/>
</dbReference>